<feature type="transmembrane region" description="Helical" evidence="1">
    <location>
        <begin position="255"/>
        <end position="274"/>
    </location>
</feature>
<dbReference type="RefSeq" id="WP_025579166.1">
    <property type="nucleotide sequence ID" value="NZ_CYZP01000002.1"/>
</dbReference>
<evidence type="ECO:0000313" key="3">
    <source>
        <dbReference type="Proteomes" id="UP000095645"/>
    </source>
</evidence>
<evidence type="ECO:0000313" key="2">
    <source>
        <dbReference type="EMBL" id="CUN47487.1"/>
    </source>
</evidence>
<keyword evidence="1" id="KW-0812">Transmembrane</keyword>
<gene>
    <name evidence="2" type="ORF">ERS852476_00217</name>
</gene>
<protein>
    <recommendedName>
        <fullName evidence="4">MacB-like periplasmic core domain-containing protein</fullName>
    </recommendedName>
</protein>
<organism evidence="2 3">
    <name type="scientific">Blautia obeum</name>
    <dbReference type="NCBI Taxonomy" id="40520"/>
    <lineage>
        <taxon>Bacteria</taxon>
        <taxon>Bacillati</taxon>
        <taxon>Bacillota</taxon>
        <taxon>Clostridia</taxon>
        <taxon>Lachnospirales</taxon>
        <taxon>Lachnospiraceae</taxon>
        <taxon>Blautia</taxon>
    </lineage>
</organism>
<evidence type="ECO:0008006" key="4">
    <source>
        <dbReference type="Google" id="ProtNLM"/>
    </source>
</evidence>
<dbReference type="EMBL" id="CYZP01000002">
    <property type="protein sequence ID" value="CUN47487.1"/>
    <property type="molecule type" value="Genomic_DNA"/>
</dbReference>
<evidence type="ECO:0000256" key="1">
    <source>
        <dbReference type="SAM" id="Phobius"/>
    </source>
</evidence>
<keyword evidence="1" id="KW-1133">Transmembrane helix</keyword>
<dbReference type="Proteomes" id="UP000095645">
    <property type="component" value="Unassembled WGS sequence"/>
</dbReference>
<keyword evidence="1" id="KW-0472">Membrane</keyword>
<feature type="transmembrane region" description="Helical" evidence="1">
    <location>
        <begin position="315"/>
        <end position="336"/>
    </location>
</feature>
<name>A0A173X9D3_9FIRM</name>
<accession>A0A173X9D3</accession>
<dbReference type="AlphaFoldDB" id="A0A173X9D3"/>
<proteinExistence type="predicted"/>
<sequence>MSVRSQSAFLRKAGTLTVWLIIFCIYFLGVYNYVQIRNDTAVSVFLSAAYPDRKGAENILKQERKSEKPYDVCFYADAGLREISAKEGNRQAQAMTVYLKGNPAGYDWQAAALTEGDPDGCVIDGTTAWELFGNKVPGGQILFQGRTYTVRKVADWGQKILVFGAASADDTETELFYNRLFIRRRNGETEESTVNGFLMKYGLQGTVVSSTLPKNAGLAALLLLPAVLSGSLWTEISREKKNYTVKDAEYWFCNLLYSVMAGTVVWLLFTHLTWPEGWIPSRWSDFGFWKEKVDQAVAEFKLYLMLPKTVSQTEGMILGGKTVCAGGGSCFLYLLWKVYEKGYDRISDRGRRGKDFPVEQN</sequence>
<feature type="transmembrane region" description="Helical" evidence="1">
    <location>
        <begin position="12"/>
        <end position="34"/>
    </location>
</feature>
<dbReference type="GeneID" id="75080039"/>
<reference evidence="2 3" key="1">
    <citation type="submission" date="2015-09" db="EMBL/GenBank/DDBJ databases">
        <authorList>
            <consortium name="Pathogen Informatics"/>
        </authorList>
    </citation>
    <scope>NUCLEOTIDE SEQUENCE [LARGE SCALE GENOMIC DNA]</scope>
    <source>
        <strain evidence="2 3">2789STDY5834861</strain>
    </source>
</reference>